<gene>
    <name evidence="1" type="ORF">MLD38_000432</name>
</gene>
<keyword evidence="2" id="KW-1185">Reference proteome</keyword>
<organism evidence="1 2">
    <name type="scientific">Melastoma candidum</name>
    <dbReference type="NCBI Taxonomy" id="119954"/>
    <lineage>
        <taxon>Eukaryota</taxon>
        <taxon>Viridiplantae</taxon>
        <taxon>Streptophyta</taxon>
        <taxon>Embryophyta</taxon>
        <taxon>Tracheophyta</taxon>
        <taxon>Spermatophyta</taxon>
        <taxon>Magnoliopsida</taxon>
        <taxon>eudicotyledons</taxon>
        <taxon>Gunneridae</taxon>
        <taxon>Pentapetalae</taxon>
        <taxon>rosids</taxon>
        <taxon>malvids</taxon>
        <taxon>Myrtales</taxon>
        <taxon>Melastomataceae</taxon>
        <taxon>Melastomatoideae</taxon>
        <taxon>Melastomateae</taxon>
        <taxon>Melastoma</taxon>
    </lineage>
</organism>
<accession>A0ACB9SA06</accession>
<evidence type="ECO:0000313" key="2">
    <source>
        <dbReference type="Proteomes" id="UP001057402"/>
    </source>
</evidence>
<sequence length="816" mass="90217">MDVVSRLLGSLRQCRRVRSLDAGKSLHSLLIKLGLSTEIYLANNLISMYVDCNSLADARRLFDDIPDRNIVTWGSMISAYTNAGMLGSAVEMYHVMSEGERGVAPNLFVYSAVLKACGRLGDIELGQSIHDRICESRMDTDIVLMNTILDMYVKCGSLSDAERVFSGMSVKTHVSWNTILSGYCKEGLLEEAIKVFDLMPERNVVSWNSMIAGLADSGKELALKFVVDMHREGFQLDDFTLPCVLKPCASLGFLDFGKQAHCYIIKSALEYSCFSASALINMYCHCNELDDALVVFNRCNSEISVNDSVSPYNALLSGYVVCGHNVAALSLLHEMYVGGWRMDAYTFGSSLKAFINLVGYGPGVQLHGLTVTSGYELDFIVGSILVEQYAKHGNIEGAYKLFQRLPSKDVVAWSALIMGCATIGQHLLCFSLFRDMVYSDVAVDEFVISSVLDSCSSTVSIRSGRQLHAFSIKCAYELEIVMTTSLIDMYVKCGDVDDALRLFNGALVRDTVCWTGIIVGCGQNGRSRDAIILFDEMISTGLKPNEVTFAGVLAACRHAGLVQEAIRIFKSMESEHGLCPHYEHYYSVVDLLGQAGLFEDALELISTMPFKPDKTIWASLLEACGNHQNAEHVDNITKSILEVSSDDPSVYVMLSNLYATLGWWDKLSKVRESLREVGEKGAGKSWVGFVMEMMTLFEVTQSRIITPCSQSCSYLFMFSNSRCAKFRLTEYAFLQDIGVAVFAIFYGYEHQIGAIRSYTTDIHWGFSGIFPHEASMGNECDADADGVFIPEVRMSHSFDLGINGLMPMDKAEEQAS</sequence>
<proteinExistence type="predicted"/>
<dbReference type="Proteomes" id="UP001057402">
    <property type="component" value="Chromosome 1"/>
</dbReference>
<evidence type="ECO:0000313" key="1">
    <source>
        <dbReference type="EMBL" id="KAI4388062.1"/>
    </source>
</evidence>
<reference evidence="2" key="1">
    <citation type="journal article" date="2023" name="Front. Plant Sci.">
        <title>Chromosomal-level genome assembly of Melastoma candidum provides insights into trichome evolution.</title>
        <authorList>
            <person name="Zhong Y."/>
            <person name="Wu W."/>
            <person name="Sun C."/>
            <person name="Zou P."/>
            <person name="Liu Y."/>
            <person name="Dai S."/>
            <person name="Zhou R."/>
        </authorList>
    </citation>
    <scope>NUCLEOTIDE SEQUENCE [LARGE SCALE GENOMIC DNA]</scope>
</reference>
<protein>
    <submittedName>
        <fullName evidence="1">Uncharacterized protein</fullName>
    </submittedName>
</protein>
<dbReference type="EMBL" id="CM042880">
    <property type="protein sequence ID" value="KAI4388062.1"/>
    <property type="molecule type" value="Genomic_DNA"/>
</dbReference>
<comment type="caution">
    <text evidence="1">The sequence shown here is derived from an EMBL/GenBank/DDBJ whole genome shotgun (WGS) entry which is preliminary data.</text>
</comment>
<name>A0ACB9SA06_9MYRT</name>